<sequence length="48" mass="5825">MRQFNTMNKENDMLKDNSQRILLNEESKHRDRGARRRWKDKPDGAHTV</sequence>
<gene>
    <name evidence="2" type="ORF">KDK_55940</name>
</gene>
<keyword evidence="3" id="KW-1185">Reference proteome</keyword>
<evidence type="ECO:0000313" key="3">
    <source>
        <dbReference type="Proteomes" id="UP000287188"/>
    </source>
</evidence>
<accession>A0A402ARR8</accession>
<organism evidence="2 3">
    <name type="scientific">Dictyobacter kobayashii</name>
    <dbReference type="NCBI Taxonomy" id="2014872"/>
    <lineage>
        <taxon>Bacteria</taxon>
        <taxon>Bacillati</taxon>
        <taxon>Chloroflexota</taxon>
        <taxon>Ktedonobacteria</taxon>
        <taxon>Ktedonobacterales</taxon>
        <taxon>Dictyobacteraceae</taxon>
        <taxon>Dictyobacter</taxon>
    </lineage>
</organism>
<proteinExistence type="predicted"/>
<protein>
    <submittedName>
        <fullName evidence="2">Uncharacterized protein</fullName>
    </submittedName>
</protein>
<dbReference type="EMBL" id="BIFS01000001">
    <property type="protein sequence ID" value="GCE21794.1"/>
    <property type="molecule type" value="Genomic_DNA"/>
</dbReference>
<comment type="caution">
    <text evidence="2">The sequence shown here is derived from an EMBL/GenBank/DDBJ whole genome shotgun (WGS) entry which is preliminary data.</text>
</comment>
<evidence type="ECO:0000256" key="1">
    <source>
        <dbReference type="SAM" id="MobiDB-lite"/>
    </source>
</evidence>
<evidence type="ECO:0000313" key="2">
    <source>
        <dbReference type="EMBL" id="GCE21794.1"/>
    </source>
</evidence>
<dbReference type="AlphaFoldDB" id="A0A402ARR8"/>
<dbReference type="Proteomes" id="UP000287188">
    <property type="component" value="Unassembled WGS sequence"/>
</dbReference>
<reference evidence="3" key="1">
    <citation type="submission" date="2018-12" db="EMBL/GenBank/DDBJ databases">
        <title>Tengunoibacter tsumagoiensis gen. nov., sp. nov., Dictyobacter kobayashii sp. nov., D. alpinus sp. nov., and D. joshuensis sp. nov. and description of Dictyobacteraceae fam. nov. within the order Ktedonobacterales isolated from Tengu-no-mugimeshi.</title>
        <authorList>
            <person name="Wang C.M."/>
            <person name="Zheng Y."/>
            <person name="Sakai Y."/>
            <person name="Toyoda A."/>
            <person name="Minakuchi Y."/>
            <person name="Abe K."/>
            <person name="Yokota A."/>
            <person name="Yabe S."/>
        </authorList>
    </citation>
    <scope>NUCLEOTIDE SEQUENCE [LARGE SCALE GENOMIC DNA]</scope>
    <source>
        <strain evidence="3">Uno11</strain>
    </source>
</reference>
<name>A0A402ARR8_9CHLR</name>
<feature type="region of interest" description="Disordered" evidence="1">
    <location>
        <begin position="1"/>
        <end position="48"/>
    </location>
</feature>
<feature type="compositionally biased region" description="Basic and acidic residues" evidence="1">
    <location>
        <begin position="9"/>
        <end position="29"/>
    </location>
</feature>
<feature type="compositionally biased region" description="Basic residues" evidence="1">
    <location>
        <begin position="30"/>
        <end position="39"/>
    </location>
</feature>